<accession>A0A7L7LD07</accession>
<dbReference type="InterPro" id="IPR036388">
    <property type="entry name" value="WH-like_DNA-bd_sf"/>
</dbReference>
<evidence type="ECO:0000313" key="1">
    <source>
        <dbReference type="EMBL" id="QMU30732.1"/>
    </source>
</evidence>
<dbReference type="EMBL" id="CP055153">
    <property type="protein sequence ID" value="QMU30732.1"/>
    <property type="molecule type" value="Genomic_DNA"/>
</dbReference>
<dbReference type="Gene3D" id="1.10.10.10">
    <property type="entry name" value="Winged helix-like DNA-binding domain superfamily/Winged helix DNA-binding domain"/>
    <property type="match status" value="1"/>
</dbReference>
<dbReference type="AlphaFoldDB" id="A0A7L7LD07"/>
<sequence length="138" mass="15635">MQAKALPIGYWIKQVDTLLTQEINALHATLGITRLKWQILHSIQEKEQINFLALITLLQPFADPETVTKTLAELKNDLLLIENKDDLALTNKGIALHATCQEQQKIFRLKAMAGITEQQYEQTLATLQKIVENITSNN</sequence>
<organism evidence="1 2">
    <name type="scientific">Adhaeribacter radiodurans</name>
    <dbReference type="NCBI Taxonomy" id="2745197"/>
    <lineage>
        <taxon>Bacteria</taxon>
        <taxon>Pseudomonadati</taxon>
        <taxon>Bacteroidota</taxon>
        <taxon>Cytophagia</taxon>
        <taxon>Cytophagales</taxon>
        <taxon>Hymenobacteraceae</taxon>
        <taxon>Adhaeribacter</taxon>
    </lineage>
</organism>
<evidence type="ECO:0008006" key="3">
    <source>
        <dbReference type="Google" id="ProtNLM"/>
    </source>
</evidence>
<keyword evidence="2" id="KW-1185">Reference proteome</keyword>
<dbReference type="KEGG" id="add:HUW48_23085"/>
<dbReference type="RefSeq" id="WP_182413174.1">
    <property type="nucleotide sequence ID" value="NZ_CP055153.1"/>
</dbReference>
<proteinExistence type="predicted"/>
<dbReference type="Proteomes" id="UP000514509">
    <property type="component" value="Chromosome"/>
</dbReference>
<reference evidence="1 2" key="1">
    <citation type="submission" date="2020-06" db="EMBL/GenBank/DDBJ databases">
        <authorList>
            <person name="Hwang Y.J."/>
        </authorList>
    </citation>
    <scope>NUCLEOTIDE SEQUENCE [LARGE SCALE GENOMIC DNA]</scope>
    <source>
        <strain evidence="1 2">KUDC8001</strain>
    </source>
</reference>
<reference evidence="1 2" key="2">
    <citation type="submission" date="2020-08" db="EMBL/GenBank/DDBJ databases">
        <title>Adhaeribacter dokdonensis sp. nov., isolated from the rhizosphere of Elymus tsukushiensis, a plant native to the Dokdo Islands, Republic of Korea.</title>
        <authorList>
            <person name="Ghim S.Y."/>
        </authorList>
    </citation>
    <scope>NUCLEOTIDE SEQUENCE [LARGE SCALE GENOMIC DNA]</scope>
    <source>
        <strain evidence="1 2">KUDC8001</strain>
    </source>
</reference>
<dbReference type="InterPro" id="IPR036390">
    <property type="entry name" value="WH_DNA-bd_sf"/>
</dbReference>
<protein>
    <recommendedName>
        <fullName evidence="3">MarR family transcriptional regulator</fullName>
    </recommendedName>
</protein>
<dbReference type="SUPFAM" id="SSF46785">
    <property type="entry name" value="Winged helix' DNA-binding domain"/>
    <property type="match status" value="1"/>
</dbReference>
<name>A0A7L7LD07_9BACT</name>
<evidence type="ECO:0000313" key="2">
    <source>
        <dbReference type="Proteomes" id="UP000514509"/>
    </source>
</evidence>
<gene>
    <name evidence="1" type="ORF">HUW48_23085</name>
</gene>